<dbReference type="RefSeq" id="WP_046516552.1">
    <property type="nucleotide sequence ID" value="NZ_LAYZ01000024.1"/>
</dbReference>
<keyword evidence="4" id="KW-1185">Reference proteome</keyword>
<dbReference type="Pfam" id="PF07670">
    <property type="entry name" value="Gate"/>
    <property type="match status" value="1"/>
</dbReference>
<gene>
    <name evidence="3" type="ORF">WN59_09775</name>
</gene>
<dbReference type="OrthoDB" id="1633380at2"/>
<feature type="transmembrane region" description="Helical" evidence="1">
    <location>
        <begin position="253"/>
        <end position="271"/>
    </location>
</feature>
<feature type="transmembrane region" description="Helical" evidence="1">
    <location>
        <begin position="101"/>
        <end position="120"/>
    </location>
</feature>
<feature type="domain" description="Nucleoside transporter/FeoB GTPase Gate" evidence="2">
    <location>
        <begin position="148"/>
        <end position="246"/>
    </location>
</feature>
<keyword evidence="1" id="KW-0472">Membrane</keyword>
<dbReference type="InterPro" id="IPR011642">
    <property type="entry name" value="Gate_dom"/>
</dbReference>
<reference evidence="3 4" key="1">
    <citation type="submission" date="2015-04" db="EMBL/GenBank/DDBJ databases">
        <title>Taxonomic description and genome sequence of Salinicoccus sediminis sp. nov., a novel hyper halotolerant bacterium isolated from marine sediment.</title>
        <authorList>
            <person name="Mathan Kumar R."/>
            <person name="Kaur G."/>
            <person name="Kumar N."/>
            <person name="Kumar A."/>
            <person name="Singh N.K."/>
            <person name="Kaur N."/>
            <person name="Mayilraj S."/>
        </authorList>
    </citation>
    <scope>NUCLEOTIDE SEQUENCE [LARGE SCALE GENOMIC DNA]</scope>
    <source>
        <strain evidence="3 4">SV-16</strain>
    </source>
</reference>
<feature type="transmembrane region" description="Helical" evidence="1">
    <location>
        <begin position="377"/>
        <end position="399"/>
    </location>
</feature>
<feature type="transmembrane region" description="Helical" evidence="1">
    <location>
        <begin position="444"/>
        <end position="465"/>
    </location>
</feature>
<accession>A0A0M2SGQ5</accession>
<dbReference type="STRING" id="1432562.WN59_09775"/>
<evidence type="ECO:0000313" key="3">
    <source>
        <dbReference type="EMBL" id="KKK33889.1"/>
    </source>
</evidence>
<dbReference type="AlphaFoldDB" id="A0A0M2SGQ5"/>
<sequence length="466" mass="51183">MNEQVGKRAVSLSRRRYLIGLSRFIFFTSIAVLIFFIPIQINGSTEILFGYIYNSLIELFGIAGIWIINLLILVNALLSIAGKFIAREGSSLHSFYQGDSILYVPIYFLGALYSTLYTLHVSVPSFNGPEAIVGPDTGELMSGIALAVMWVIPLGAIFIPFFVNYGSIDLVGKLLQPIMRPLFKVPGKSAVDAITSFLTSSSVAVLFTTRLYKMRYYTKKEAAVITTSFSAVSIGFAAVVIDTAGLMEHFSKVYFSSFLIAFIIAFIMIRIPPLSLKRNEYIDGTAQNAEDRESESYSRATIGIAFNSAVNQAADSNDFFKEIKSSLKEGLAVLPKVMSMLFAIGVSFLILAEYTPTFEFIGAIIAPVMQLLQVPDAAIIAPSLTLGIAEMFLPVLYIAEMVGTLDPGARYFVTVVSMVQIIFFAETGAVMLSTGLPLKLWELVVIFIMRTLIAMPLAAIFMHLLF</sequence>
<dbReference type="Proteomes" id="UP000034287">
    <property type="component" value="Unassembled WGS sequence"/>
</dbReference>
<keyword evidence="1" id="KW-0812">Transmembrane</keyword>
<comment type="caution">
    <text evidence="3">The sequence shown here is derived from an EMBL/GenBank/DDBJ whole genome shotgun (WGS) entry which is preliminary data.</text>
</comment>
<feature type="transmembrane region" description="Helical" evidence="1">
    <location>
        <begin position="411"/>
        <end position="432"/>
    </location>
</feature>
<organism evidence="3 4">
    <name type="scientific">Salinicoccus sediminis</name>
    <dbReference type="NCBI Taxonomy" id="1432562"/>
    <lineage>
        <taxon>Bacteria</taxon>
        <taxon>Bacillati</taxon>
        <taxon>Bacillota</taxon>
        <taxon>Bacilli</taxon>
        <taxon>Bacillales</taxon>
        <taxon>Staphylococcaceae</taxon>
        <taxon>Salinicoccus</taxon>
    </lineage>
</organism>
<feature type="transmembrane region" description="Helical" evidence="1">
    <location>
        <begin position="21"/>
        <end position="39"/>
    </location>
</feature>
<feature type="transmembrane region" description="Helical" evidence="1">
    <location>
        <begin position="59"/>
        <end position="80"/>
    </location>
</feature>
<dbReference type="EMBL" id="LAYZ01000024">
    <property type="protein sequence ID" value="KKK33889.1"/>
    <property type="molecule type" value="Genomic_DNA"/>
</dbReference>
<dbReference type="PATRIC" id="fig|1432562.3.peg.1936"/>
<proteinExistence type="predicted"/>
<feature type="transmembrane region" description="Helical" evidence="1">
    <location>
        <begin position="140"/>
        <end position="163"/>
    </location>
</feature>
<evidence type="ECO:0000259" key="2">
    <source>
        <dbReference type="Pfam" id="PF07670"/>
    </source>
</evidence>
<name>A0A0M2SGQ5_9STAP</name>
<evidence type="ECO:0000256" key="1">
    <source>
        <dbReference type="SAM" id="Phobius"/>
    </source>
</evidence>
<feature type="transmembrane region" description="Helical" evidence="1">
    <location>
        <begin position="222"/>
        <end position="241"/>
    </location>
</feature>
<feature type="transmembrane region" description="Helical" evidence="1">
    <location>
        <begin position="331"/>
        <end position="352"/>
    </location>
</feature>
<protein>
    <submittedName>
        <fullName evidence="3">Transporter</fullName>
    </submittedName>
</protein>
<evidence type="ECO:0000313" key="4">
    <source>
        <dbReference type="Proteomes" id="UP000034287"/>
    </source>
</evidence>
<keyword evidence="1" id="KW-1133">Transmembrane helix</keyword>